<dbReference type="PANTHER" id="PTHR30582">
    <property type="entry name" value="L,D-TRANSPEPTIDASE"/>
    <property type="match status" value="1"/>
</dbReference>
<dbReference type="Proteomes" id="UP000237749">
    <property type="component" value="Unassembled WGS sequence"/>
</dbReference>
<proteinExistence type="predicted"/>
<gene>
    <name evidence="8" type="ORF">BXY41_104259</name>
</gene>
<keyword evidence="3 6" id="KW-0133">Cell shape</keyword>
<dbReference type="InterPro" id="IPR005490">
    <property type="entry name" value="LD_TPept_cat_dom"/>
</dbReference>
<organism evidence="8 9">
    <name type="scientific">Lacrimispora xylanisolvens</name>
    <dbReference type="NCBI Taxonomy" id="384636"/>
    <lineage>
        <taxon>Bacteria</taxon>
        <taxon>Bacillati</taxon>
        <taxon>Bacillota</taxon>
        <taxon>Clostridia</taxon>
        <taxon>Lachnospirales</taxon>
        <taxon>Lachnospiraceae</taxon>
        <taxon>Lacrimispora</taxon>
    </lineage>
</organism>
<evidence type="ECO:0000256" key="6">
    <source>
        <dbReference type="PROSITE-ProRule" id="PRU01373"/>
    </source>
</evidence>
<evidence type="ECO:0000256" key="4">
    <source>
        <dbReference type="ARBA" id="ARBA00022984"/>
    </source>
</evidence>
<dbReference type="InterPro" id="IPR050979">
    <property type="entry name" value="LD-transpeptidase"/>
</dbReference>
<evidence type="ECO:0000256" key="1">
    <source>
        <dbReference type="ARBA" id="ARBA00004752"/>
    </source>
</evidence>
<evidence type="ECO:0000313" key="8">
    <source>
        <dbReference type="EMBL" id="PPK81456.1"/>
    </source>
</evidence>
<dbReference type="GO" id="GO:0071555">
    <property type="term" value="P:cell wall organization"/>
    <property type="evidence" value="ECO:0007669"/>
    <property type="project" value="UniProtKB-UniRule"/>
</dbReference>
<dbReference type="RefSeq" id="WP_104436547.1">
    <property type="nucleotide sequence ID" value="NZ_PTJA01000004.1"/>
</dbReference>
<feature type="domain" description="L,D-TPase catalytic" evidence="7">
    <location>
        <begin position="342"/>
        <end position="468"/>
    </location>
</feature>
<dbReference type="GO" id="GO:0071972">
    <property type="term" value="F:peptidoglycan L,D-transpeptidase activity"/>
    <property type="evidence" value="ECO:0007669"/>
    <property type="project" value="TreeGrafter"/>
</dbReference>
<dbReference type="InterPro" id="IPR022029">
    <property type="entry name" value="YoaR-like_PG-bd"/>
</dbReference>
<dbReference type="GO" id="GO:0008360">
    <property type="term" value="P:regulation of cell shape"/>
    <property type="evidence" value="ECO:0007669"/>
    <property type="project" value="UniProtKB-UniRule"/>
</dbReference>
<dbReference type="Pfam" id="PF03734">
    <property type="entry name" value="YkuD"/>
    <property type="match status" value="1"/>
</dbReference>
<keyword evidence="4 6" id="KW-0573">Peptidoglycan synthesis</keyword>
<dbReference type="EMBL" id="PTJA01000004">
    <property type="protein sequence ID" value="PPK81456.1"/>
    <property type="molecule type" value="Genomic_DNA"/>
</dbReference>
<comment type="caution">
    <text evidence="8">The sequence shown here is derived from an EMBL/GenBank/DDBJ whole genome shotgun (WGS) entry which is preliminary data.</text>
</comment>
<feature type="active site" description="Nucleophile" evidence="6">
    <location>
        <position position="444"/>
    </location>
</feature>
<keyword evidence="9" id="KW-1185">Reference proteome</keyword>
<dbReference type="InterPro" id="IPR038054">
    <property type="entry name" value="LD_TPept-like_central_sf"/>
</dbReference>
<comment type="pathway">
    <text evidence="1 6">Cell wall biogenesis; peptidoglycan biosynthesis.</text>
</comment>
<dbReference type="PROSITE" id="PS52029">
    <property type="entry name" value="LD_TPASE"/>
    <property type="match status" value="1"/>
</dbReference>
<dbReference type="CDD" id="cd16913">
    <property type="entry name" value="YkuD_like"/>
    <property type="match status" value="1"/>
</dbReference>
<reference evidence="8 9" key="1">
    <citation type="submission" date="2018-02" db="EMBL/GenBank/DDBJ databases">
        <title>Genomic Encyclopedia of Archaeal and Bacterial Type Strains, Phase II (KMG-II): from individual species to whole genera.</title>
        <authorList>
            <person name="Goeker M."/>
        </authorList>
    </citation>
    <scope>NUCLEOTIDE SEQUENCE [LARGE SCALE GENOMIC DNA]</scope>
    <source>
        <strain evidence="8 9">DSM 3808</strain>
    </source>
</reference>
<dbReference type="UniPathway" id="UPA00219"/>
<dbReference type="Gene3D" id="3.10.20.800">
    <property type="match status" value="1"/>
</dbReference>
<sequence>MSRRQSHAGTVGIIAFLTAVFMLAGSVVALADDASKFVPGTKINGVLVGGMTVEEAKVQIEGFYGREYQLTIKAKGGASEVIKGSDIQYQVVITDGLQNILAQQNSNGRVAGPDIDNSSVLKSTVTYQEEKLKERLDSLACVSSKDIVVTQNARISAWQEGQPFTVIAEVQGNSVNRKKLDEAVKAALTQENRQLSLEEKNCYDTVTVTSTDSELVARCAALNQIRDMKVTYLFGSQSEVLTGEQLCTWIDGADQTGIHINGTKAAEYIQSLAGKYDTAGKARAFKATDGRDLSLSGAYGWRINQEAETQALIAIIKTGQSQERTPQYSLAAADRNVDWGSTYVEADMAAQHVYLYQNGSVVWDSPCVTGNVSKKLTTPEGIYTLAYKQTDRVLRGDKKPDGTYEYESHVDYWMPFNGGIGFHDASWRSKFGGTIYQTGGSHGCINLPPQKAKALYGLIYTGIPVICHY</sequence>
<dbReference type="AlphaFoldDB" id="A0A2S6HUJ1"/>
<name>A0A2S6HUJ1_9FIRM</name>
<dbReference type="GO" id="GO:0005576">
    <property type="term" value="C:extracellular region"/>
    <property type="evidence" value="ECO:0007669"/>
    <property type="project" value="TreeGrafter"/>
</dbReference>
<dbReference type="SUPFAM" id="SSF143985">
    <property type="entry name" value="L,D-transpeptidase pre-catalytic domain-like"/>
    <property type="match status" value="1"/>
</dbReference>
<evidence type="ECO:0000256" key="3">
    <source>
        <dbReference type="ARBA" id="ARBA00022960"/>
    </source>
</evidence>
<dbReference type="OrthoDB" id="463216at2"/>
<dbReference type="InterPro" id="IPR038063">
    <property type="entry name" value="Transpep_catalytic_dom"/>
</dbReference>
<evidence type="ECO:0000256" key="2">
    <source>
        <dbReference type="ARBA" id="ARBA00022679"/>
    </source>
</evidence>
<keyword evidence="2" id="KW-0808">Transferase</keyword>
<evidence type="ECO:0000313" key="9">
    <source>
        <dbReference type="Proteomes" id="UP000237749"/>
    </source>
</evidence>
<feature type="active site" description="Proton donor/acceptor" evidence="6">
    <location>
        <position position="423"/>
    </location>
</feature>
<keyword evidence="5 6" id="KW-0961">Cell wall biogenesis/degradation</keyword>
<dbReference type="Pfam" id="PF12229">
    <property type="entry name" value="PG_binding_4"/>
    <property type="match status" value="2"/>
</dbReference>
<dbReference type="GO" id="GO:0018104">
    <property type="term" value="P:peptidoglycan-protein cross-linking"/>
    <property type="evidence" value="ECO:0007669"/>
    <property type="project" value="TreeGrafter"/>
</dbReference>
<evidence type="ECO:0000256" key="5">
    <source>
        <dbReference type="ARBA" id="ARBA00023316"/>
    </source>
</evidence>
<dbReference type="SUPFAM" id="SSF141523">
    <property type="entry name" value="L,D-transpeptidase catalytic domain-like"/>
    <property type="match status" value="1"/>
</dbReference>
<dbReference type="Gene3D" id="2.40.440.10">
    <property type="entry name" value="L,D-transpeptidase catalytic domain-like"/>
    <property type="match status" value="1"/>
</dbReference>
<evidence type="ECO:0000259" key="7">
    <source>
        <dbReference type="PROSITE" id="PS52029"/>
    </source>
</evidence>
<accession>A0A2S6HUJ1</accession>
<protein>
    <submittedName>
        <fullName evidence="8">Putative peptidoglycan binding protein</fullName>
    </submittedName>
</protein>
<dbReference type="GO" id="GO:0016740">
    <property type="term" value="F:transferase activity"/>
    <property type="evidence" value="ECO:0007669"/>
    <property type="project" value="UniProtKB-KW"/>
</dbReference>
<dbReference type="PANTHER" id="PTHR30582:SF33">
    <property type="entry name" value="EXPORTED PROTEIN"/>
    <property type="match status" value="1"/>
</dbReference>